<keyword evidence="5 10" id="KW-0812">Transmembrane</keyword>
<comment type="subcellular location">
    <subcellularLocation>
        <location evidence="1">Cell membrane</location>
        <topology evidence="1">Multi-pass membrane protein</topology>
    </subcellularLocation>
</comment>
<evidence type="ECO:0000256" key="2">
    <source>
        <dbReference type="ARBA" id="ARBA00006434"/>
    </source>
</evidence>
<evidence type="ECO:0000256" key="8">
    <source>
        <dbReference type="ARBA" id="ARBA00023136"/>
    </source>
</evidence>
<feature type="transmembrane region" description="Helical" evidence="10">
    <location>
        <begin position="74"/>
        <end position="92"/>
    </location>
</feature>
<dbReference type="GO" id="GO:0015123">
    <property type="term" value="F:acetate transmembrane transporter activity"/>
    <property type="evidence" value="ECO:0007669"/>
    <property type="project" value="TreeGrafter"/>
</dbReference>
<evidence type="ECO:0000313" key="11">
    <source>
        <dbReference type="EMBL" id="SAK48552.1"/>
    </source>
</evidence>
<evidence type="ECO:0000256" key="6">
    <source>
        <dbReference type="ARBA" id="ARBA00022847"/>
    </source>
</evidence>
<comment type="similarity">
    <text evidence="2 9">Belongs to the sodium:solute symporter (SSF) (TC 2.A.21) family.</text>
</comment>
<dbReference type="PANTHER" id="PTHR48086">
    <property type="entry name" value="SODIUM/PROLINE SYMPORTER-RELATED"/>
    <property type="match status" value="1"/>
</dbReference>
<evidence type="ECO:0000256" key="10">
    <source>
        <dbReference type="SAM" id="Phobius"/>
    </source>
</evidence>
<dbReference type="AlphaFoldDB" id="A0A157ZSP8"/>
<keyword evidence="8 10" id="KW-0472">Membrane</keyword>
<keyword evidence="4" id="KW-1003">Cell membrane</keyword>
<dbReference type="PANTHER" id="PTHR48086:SF6">
    <property type="entry name" value="CATION_ACETATE SYMPORTER ACTP"/>
    <property type="match status" value="1"/>
</dbReference>
<dbReference type="Pfam" id="PF00474">
    <property type="entry name" value="SSF"/>
    <property type="match status" value="1"/>
</dbReference>
<dbReference type="GO" id="GO:0015293">
    <property type="term" value="F:symporter activity"/>
    <property type="evidence" value="ECO:0007669"/>
    <property type="project" value="UniProtKB-KW"/>
</dbReference>
<feature type="transmembrane region" description="Helical" evidence="10">
    <location>
        <begin position="45"/>
        <end position="68"/>
    </location>
</feature>
<accession>A0A157ZSP8</accession>
<proteinExistence type="inferred from homology"/>
<evidence type="ECO:0000256" key="3">
    <source>
        <dbReference type="ARBA" id="ARBA00022448"/>
    </source>
</evidence>
<evidence type="ECO:0000256" key="5">
    <source>
        <dbReference type="ARBA" id="ARBA00022692"/>
    </source>
</evidence>
<dbReference type="PROSITE" id="PS50283">
    <property type="entry name" value="NA_SOLUT_SYMP_3"/>
    <property type="match status" value="1"/>
</dbReference>
<evidence type="ECO:0000256" key="9">
    <source>
        <dbReference type="RuleBase" id="RU362091"/>
    </source>
</evidence>
<dbReference type="GO" id="GO:0005886">
    <property type="term" value="C:plasma membrane"/>
    <property type="evidence" value="ECO:0007669"/>
    <property type="project" value="UniProtKB-SubCell"/>
</dbReference>
<gene>
    <name evidence="11" type="ORF">AWB75_01150</name>
</gene>
<evidence type="ECO:0000313" key="12">
    <source>
        <dbReference type="Proteomes" id="UP000054870"/>
    </source>
</evidence>
<dbReference type="Gene3D" id="1.20.1730.10">
    <property type="entry name" value="Sodium/glucose cotransporter"/>
    <property type="match status" value="1"/>
</dbReference>
<name>A0A157ZSP8_9BURK</name>
<reference evidence="11" key="1">
    <citation type="submission" date="2016-01" db="EMBL/GenBank/DDBJ databases">
        <authorList>
            <person name="Peeters C."/>
        </authorList>
    </citation>
    <scope>NUCLEOTIDE SEQUENCE [LARGE SCALE GENOMIC DNA]</scope>
    <source>
        <strain evidence="11">LMG 29318</strain>
    </source>
</reference>
<keyword evidence="6" id="KW-0769">Symport</keyword>
<protein>
    <submittedName>
        <fullName evidence="11">Acetate permease</fullName>
    </submittedName>
</protein>
<organism evidence="11 12">
    <name type="scientific">Caballeronia catudaia</name>
    <dbReference type="NCBI Taxonomy" id="1777136"/>
    <lineage>
        <taxon>Bacteria</taxon>
        <taxon>Pseudomonadati</taxon>
        <taxon>Pseudomonadota</taxon>
        <taxon>Betaproteobacteria</taxon>
        <taxon>Burkholderiales</taxon>
        <taxon>Burkholderiaceae</taxon>
        <taxon>Caballeronia</taxon>
    </lineage>
</organism>
<sequence>MNPSAISMFLAFVIATLAITWWSASKTRSMKDFYNAGGSITGFQNGLALAGDYMSAAALFGLTSMIFFNRYDGMIYAVSLFVAWPLLMLLFAERIRNLGQVTIADIASSGSINRKRAR</sequence>
<dbReference type="EMBL" id="FCOF02000004">
    <property type="protein sequence ID" value="SAK48552.1"/>
    <property type="molecule type" value="Genomic_DNA"/>
</dbReference>
<dbReference type="InterPro" id="IPR050277">
    <property type="entry name" value="Sodium:Solute_Symporter"/>
</dbReference>
<dbReference type="InterPro" id="IPR038377">
    <property type="entry name" value="Na/Glc_symporter_sf"/>
</dbReference>
<dbReference type="InterPro" id="IPR001734">
    <property type="entry name" value="Na/solute_symporter"/>
</dbReference>
<feature type="transmembrane region" description="Helical" evidence="10">
    <location>
        <begin position="6"/>
        <end position="24"/>
    </location>
</feature>
<keyword evidence="3" id="KW-0813">Transport</keyword>
<dbReference type="GO" id="GO:0006847">
    <property type="term" value="P:plasma membrane acetate transport"/>
    <property type="evidence" value="ECO:0007669"/>
    <property type="project" value="TreeGrafter"/>
</dbReference>
<keyword evidence="7 10" id="KW-1133">Transmembrane helix</keyword>
<evidence type="ECO:0000256" key="7">
    <source>
        <dbReference type="ARBA" id="ARBA00022989"/>
    </source>
</evidence>
<comment type="caution">
    <text evidence="11">The sequence shown here is derived from an EMBL/GenBank/DDBJ whole genome shotgun (WGS) entry which is preliminary data.</text>
</comment>
<evidence type="ECO:0000256" key="4">
    <source>
        <dbReference type="ARBA" id="ARBA00022475"/>
    </source>
</evidence>
<dbReference type="Proteomes" id="UP000054870">
    <property type="component" value="Unassembled WGS sequence"/>
</dbReference>
<evidence type="ECO:0000256" key="1">
    <source>
        <dbReference type="ARBA" id="ARBA00004651"/>
    </source>
</evidence>
<keyword evidence="12" id="KW-1185">Reference proteome</keyword>